<gene>
    <name evidence="1" type="ORF">HPB50_021988</name>
</gene>
<organism evidence="1 2">
    <name type="scientific">Hyalomma asiaticum</name>
    <name type="common">Tick</name>
    <dbReference type="NCBI Taxonomy" id="266040"/>
    <lineage>
        <taxon>Eukaryota</taxon>
        <taxon>Metazoa</taxon>
        <taxon>Ecdysozoa</taxon>
        <taxon>Arthropoda</taxon>
        <taxon>Chelicerata</taxon>
        <taxon>Arachnida</taxon>
        <taxon>Acari</taxon>
        <taxon>Parasitiformes</taxon>
        <taxon>Ixodida</taxon>
        <taxon>Ixodoidea</taxon>
        <taxon>Ixodidae</taxon>
        <taxon>Hyalomminae</taxon>
        <taxon>Hyalomma</taxon>
    </lineage>
</organism>
<keyword evidence="2" id="KW-1185">Reference proteome</keyword>
<comment type="caution">
    <text evidence="1">The sequence shown here is derived from an EMBL/GenBank/DDBJ whole genome shotgun (WGS) entry which is preliminary data.</text>
</comment>
<protein>
    <submittedName>
        <fullName evidence="1">Uncharacterized protein</fullName>
    </submittedName>
</protein>
<proteinExistence type="predicted"/>
<name>A0ACB7SAV8_HYAAI</name>
<reference evidence="1" key="1">
    <citation type="submission" date="2020-05" db="EMBL/GenBank/DDBJ databases">
        <title>Large-scale comparative analyses of tick genomes elucidate their genetic diversity and vector capacities.</title>
        <authorList>
            <person name="Jia N."/>
            <person name="Wang J."/>
            <person name="Shi W."/>
            <person name="Du L."/>
            <person name="Sun Y."/>
            <person name="Zhan W."/>
            <person name="Jiang J."/>
            <person name="Wang Q."/>
            <person name="Zhang B."/>
            <person name="Ji P."/>
            <person name="Sakyi L.B."/>
            <person name="Cui X."/>
            <person name="Yuan T."/>
            <person name="Jiang B."/>
            <person name="Yang W."/>
            <person name="Lam T.T.-Y."/>
            <person name="Chang Q."/>
            <person name="Ding S."/>
            <person name="Wang X."/>
            <person name="Zhu J."/>
            <person name="Ruan X."/>
            <person name="Zhao L."/>
            <person name="Wei J."/>
            <person name="Que T."/>
            <person name="Du C."/>
            <person name="Cheng J."/>
            <person name="Dai P."/>
            <person name="Han X."/>
            <person name="Huang E."/>
            <person name="Gao Y."/>
            <person name="Liu J."/>
            <person name="Shao H."/>
            <person name="Ye R."/>
            <person name="Li L."/>
            <person name="Wei W."/>
            <person name="Wang X."/>
            <person name="Wang C."/>
            <person name="Yang T."/>
            <person name="Huo Q."/>
            <person name="Li W."/>
            <person name="Guo W."/>
            <person name="Chen H."/>
            <person name="Zhou L."/>
            <person name="Ni X."/>
            <person name="Tian J."/>
            <person name="Zhou Y."/>
            <person name="Sheng Y."/>
            <person name="Liu T."/>
            <person name="Pan Y."/>
            <person name="Xia L."/>
            <person name="Li J."/>
            <person name="Zhao F."/>
            <person name="Cao W."/>
        </authorList>
    </citation>
    <scope>NUCLEOTIDE SEQUENCE</scope>
    <source>
        <strain evidence="1">Hyas-2018</strain>
    </source>
</reference>
<accession>A0ACB7SAV8</accession>
<evidence type="ECO:0000313" key="1">
    <source>
        <dbReference type="EMBL" id="KAH6931049.1"/>
    </source>
</evidence>
<dbReference type="Proteomes" id="UP000821845">
    <property type="component" value="Chromosome 5"/>
</dbReference>
<dbReference type="EMBL" id="CM023485">
    <property type="protein sequence ID" value="KAH6931049.1"/>
    <property type="molecule type" value="Genomic_DNA"/>
</dbReference>
<sequence>MADLRSRRFAVLPVEDPVIRGLRNQYQIGDPVNLTCSYGPSKPNASLTWYINDRQIKCQGMKL</sequence>
<evidence type="ECO:0000313" key="2">
    <source>
        <dbReference type="Proteomes" id="UP000821845"/>
    </source>
</evidence>